<dbReference type="Proteomes" id="UP000235786">
    <property type="component" value="Unassembled WGS sequence"/>
</dbReference>
<accession>A0A2J6S1P6</accession>
<name>A0A2J6S1P6_HYAVF</name>
<organism evidence="3 4">
    <name type="scientific">Hyaloscypha variabilis (strain UAMH 11265 / GT02V1 / F)</name>
    <name type="common">Meliniomyces variabilis</name>
    <dbReference type="NCBI Taxonomy" id="1149755"/>
    <lineage>
        <taxon>Eukaryota</taxon>
        <taxon>Fungi</taxon>
        <taxon>Dikarya</taxon>
        <taxon>Ascomycota</taxon>
        <taxon>Pezizomycotina</taxon>
        <taxon>Leotiomycetes</taxon>
        <taxon>Helotiales</taxon>
        <taxon>Hyaloscyphaceae</taxon>
        <taxon>Hyaloscypha</taxon>
        <taxon>Hyaloscypha variabilis</taxon>
    </lineage>
</organism>
<dbReference type="OrthoDB" id="3600063at2759"/>
<keyword evidence="4" id="KW-1185">Reference proteome</keyword>
<proteinExistence type="predicted"/>
<reference evidence="3 4" key="1">
    <citation type="submission" date="2016-04" db="EMBL/GenBank/DDBJ databases">
        <title>A degradative enzymes factory behind the ericoid mycorrhizal symbiosis.</title>
        <authorList>
            <consortium name="DOE Joint Genome Institute"/>
            <person name="Martino E."/>
            <person name="Morin E."/>
            <person name="Grelet G."/>
            <person name="Kuo A."/>
            <person name="Kohler A."/>
            <person name="Daghino S."/>
            <person name="Barry K."/>
            <person name="Choi C."/>
            <person name="Cichocki N."/>
            <person name="Clum A."/>
            <person name="Copeland A."/>
            <person name="Hainaut M."/>
            <person name="Haridas S."/>
            <person name="Labutti K."/>
            <person name="Lindquist E."/>
            <person name="Lipzen A."/>
            <person name="Khouja H.-R."/>
            <person name="Murat C."/>
            <person name="Ohm R."/>
            <person name="Olson A."/>
            <person name="Spatafora J."/>
            <person name="Veneault-Fourrey C."/>
            <person name="Henrissat B."/>
            <person name="Grigoriev I."/>
            <person name="Martin F."/>
            <person name="Perotto S."/>
        </authorList>
    </citation>
    <scope>NUCLEOTIDE SEQUENCE [LARGE SCALE GENOMIC DNA]</scope>
    <source>
        <strain evidence="3 4">F</strain>
    </source>
</reference>
<dbReference type="AlphaFoldDB" id="A0A2J6S1P6"/>
<evidence type="ECO:0000313" key="4">
    <source>
        <dbReference type="Proteomes" id="UP000235786"/>
    </source>
</evidence>
<feature type="chain" id="PRO_5014423003" evidence="2">
    <location>
        <begin position="24"/>
        <end position="602"/>
    </location>
</feature>
<dbReference type="STRING" id="1149755.A0A2J6S1P6"/>
<evidence type="ECO:0000256" key="1">
    <source>
        <dbReference type="SAM" id="MobiDB-lite"/>
    </source>
</evidence>
<gene>
    <name evidence="3" type="ORF">L207DRAFT_525991</name>
</gene>
<evidence type="ECO:0000256" key="2">
    <source>
        <dbReference type="SAM" id="SignalP"/>
    </source>
</evidence>
<evidence type="ECO:0000313" key="3">
    <source>
        <dbReference type="EMBL" id="PMD44690.1"/>
    </source>
</evidence>
<feature type="region of interest" description="Disordered" evidence="1">
    <location>
        <begin position="414"/>
        <end position="476"/>
    </location>
</feature>
<protein>
    <submittedName>
        <fullName evidence="3">Uncharacterized protein</fullName>
    </submittedName>
</protein>
<sequence length="602" mass="64827">MRRFISFCLLVSLLLLVRNFGAAAPGHANRSETILPGTLDAQNPSQTAPPTSLPTITIVSYVTLVSNGRTSITESLSLIVAPNPFDRCFDPNSYDCINKNLPDDWEWDFSDFYNPYVPAGEYLPPYSGFPTLASTLDPNLLSSCGDKWTSTFSQWLATAETESQFSKAVSAYYSVSDPVFIDWRDFGPQTLVPYTASPPCCSACTLSFGDVQVYDWPATPRPLPFSTLVNAQNSTFVYPSLYVAFRTLAGTDLCGYVGAPITSVTTLAFDRTDLSTMNSYWFTQEEYSTWWAQGPDFSFTALQSVIGTDCSNITTTLWGQSELLTFDITSMEPVTATSFETMINGTRTTVDKTIIWEPVSVTYNPCYPYLSIPSKIFTMSPQWTNCVKFMTGLKDPCIYMSTGPGFSAVTPPAYNGLPKPTPHELPSPARASAAPVFQQSTASKTAPPRQSPTALPAEEPTRSVQPPAPLIPGASSIVIDGSTKSVDQATKGEILPQISAPTYIIDGQTLVAGGTAITSSGTVLSLEPDGESVVIGGSTTVNISQVTGASENYDGLRSTRATSSGGAAQGATHNSGQEKMKLNCQGVWLGVLFGFIVFRDFG</sequence>
<feature type="signal peptide" evidence="2">
    <location>
        <begin position="1"/>
        <end position="23"/>
    </location>
</feature>
<dbReference type="EMBL" id="KZ613941">
    <property type="protein sequence ID" value="PMD44690.1"/>
    <property type="molecule type" value="Genomic_DNA"/>
</dbReference>
<keyword evidence="2" id="KW-0732">Signal</keyword>